<dbReference type="Gene3D" id="2.40.30.10">
    <property type="entry name" value="Translation factors"/>
    <property type="match status" value="1"/>
</dbReference>
<dbReference type="PANTHER" id="PTHR42815:SF2">
    <property type="entry name" value="FAD-BINDING, PUTATIVE (AFU_ORTHOLOGUE AFUA_6G07600)-RELATED"/>
    <property type="match status" value="1"/>
</dbReference>
<dbReference type="EMBL" id="JACCJB010000004">
    <property type="protein sequence ID" value="KAF6228189.1"/>
    <property type="molecule type" value="Genomic_DNA"/>
</dbReference>
<sequence length="609" mass="66924">MVPIHTAPIRFHEGEKQMRSLLRVPDGDNPTSPGLSPYARRVLHISSLLAIGTLDAEGRPWTTLLGGEPGFARSLGQSIIVVKTLVDRKFDPVIGILLGDKKDGEVHEEKGDGRLVSALGIHLATRGRVKLSGKMVTGALRYHTREADADESGAAEVQLVFAIQQSLGNCPKYLNQKQIVQSLPEPLLLSDTLPLPEPALRLLAKADMFFLSSSNHESNMGTNHRGGQPGFVRVAKNNAFESVLVYPELSGNRLYQTLGNLYTTPQAGLIFPDFDSGDALYLTTTTEIVLGKEAPTVLPRSNLVVKLHVLAARFVKNSLSFRGDNLERSPYNPPVRYLPAEKAIADAQTNNSKVVYAKFLARDRLAPTIARFRFSISDPEASGRWTPGQYVALAFENELSVGYSHMRDDDPKSLNDDLVRTFTVSSSPGELPEDEFEITIRNVGTVTNFLFRQNVRSGLEVPLKGFGGSFTIQQGPKGMVPFVAGGIGITPLLAQLHTLDLARVQLFWTINVHDIGLVIDTIERCPELGPSTRIFISRLSEQSPPESNLQIQMLEVYGVHIATRRMVASDVEGHQDGSSIWYLCTGGTLRESLLAWLPGKTTVYEDFDY</sequence>
<dbReference type="GO" id="GO:0016491">
    <property type="term" value="F:oxidoreductase activity"/>
    <property type="evidence" value="ECO:0007669"/>
    <property type="project" value="InterPro"/>
</dbReference>
<gene>
    <name evidence="2" type="ORF">HO133_007919</name>
</gene>
<evidence type="ECO:0000259" key="1">
    <source>
        <dbReference type="PROSITE" id="PS51384"/>
    </source>
</evidence>
<dbReference type="Proteomes" id="UP000593566">
    <property type="component" value="Unassembled WGS sequence"/>
</dbReference>
<dbReference type="PROSITE" id="PS51384">
    <property type="entry name" value="FAD_FR"/>
    <property type="match status" value="1"/>
</dbReference>
<proteinExistence type="predicted"/>
<reference evidence="2 3" key="1">
    <citation type="journal article" date="2020" name="Genomics">
        <title>Complete, high-quality genomes from long-read metagenomic sequencing of two wolf lichen thalli reveals enigmatic genome architecture.</title>
        <authorList>
            <person name="McKenzie S.K."/>
            <person name="Walston R.F."/>
            <person name="Allen J.L."/>
        </authorList>
    </citation>
    <scope>NUCLEOTIDE SEQUENCE [LARGE SCALE GENOMIC DNA]</scope>
    <source>
        <strain evidence="2">WasteWater1</strain>
    </source>
</reference>
<dbReference type="RefSeq" id="XP_037156123.1">
    <property type="nucleotide sequence ID" value="XM_037298787.1"/>
</dbReference>
<dbReference type="SUPFAM" id="SSF52343">
    <property type="entry name" value="Ferredoxin reductase-like, C-terminal NADP-linked domain"/>
    <property type="match status" value="1"/>
</dbReference>
<dbReference type="InterPro" id="IPR039261">
    <property type="entry name" value="FNR_nucleotide-bd"/>
</dbReference>
<dbReference type="PANTHER" id="PTHR42815">
    <property type="entry name" value="FAD-BINDING, PUTATIVE (AFU_ORTHOLOGUE AFUA_6G07600)-RELATED"/>
    <property type="match status" value="1"/>
</dbReference>
<dbReference type="InterPro" id="IPR012349">
    <property type="entry name" value="Split_barrel_FMN-bd"/>
</dbReference>
<protein>
    <recommendedName>
        <fullName evidence="1">FAD-binding FR-type domain-containing protein</fullName>
    </recommendedName>
</protein>
<name>A0A8H6CRJ5_9LECA</name>
<feature type="domain" description="FAD-binding FR-type" evidence="1">
    <location>
        <begin position="352"/>
        <end position="473"/>
    </location>
</feature>
<dbReference type="SUPFAM" id="SSF63380">
    <property type="entry name" value="Riboflavin synthase domain-like"/>
    <property type="match status" value="1"/>
</dbReference>
<dbReference type="InterPro" id="IPR017927">
    <property type="entry name" value="FAD-bd_FR_type"/>
</dbReference>
<comment type="caution">
    <text evidence="2">The sequence shown here is derived from an EMBL/GenBank/DDBJ whole genome shotgun (WGS) entry which is preliminary data.</text>
</comment>
<evidence type="ECO:0000313" key="2">
    <source>
        <dbReference type="EMBL" id="KAF6228189.1"/>
    </source>
</evidence>
<dbReference type="AlphaFoldDB" id="A0A8H6CRJ5"/>
<accession>A0A8H6CRJ5</accession>
<dbReference type="CDD" id="cd06197">
    <property type="entry name" value="FNR_like_2"/>
    <property type="match status" value="1"/>
</dbReference>
<evidence type="ECO:0000313" key="3">
    <source>
        <dbReference type="Proteomes" id="UP000593566"/>
    </source>
</evidence>
<organism evidence="2 3">
    <name type="scientific">Letharia lupina</name>
    <dbReference type="NCBI Taxonomy" id="560253"/>
    <lineage>
        <taxon>Eukaryota</taxon>
        <taxon>Fungi</taxon>
        <taxon>Dikarya</taxon>
        <taxon>Ascomycota</taxon>
        <taxon>Pezizomycotina</taxon>
        <taxon>Lecanoromycetes</taxon>
        <taxon>OSLEUM clade</taxon>
        <taxon>Lecanoromycetidae</taxon>
        <taxon>Lecanorales</taxon>
        <taxon>Lecanorineae</taxon>
        <taxon>Parmeliaceae</taxon>
        <taxon>Letharia</taxon>
    </lineage>
</organism>
<dbReference type="Gene3D" id="2.30.110.10">
    <property type="entry name" value="Electron Transport, Fmn-binding Protein, Chain A"/>
    <property type="match status" value="1"/>
</dbReference>
<dbReference type="GeneID" id="59336316"/>
<keyword evidence="3" id="KW-1185">Reference proteome</keyword>
<dbReference type="InterPro" id="IPR017938">
    <property type="entry name" value="Riboflavin_synthase-like_b-brl"/>
</dbReference>